<gene>
    <name evidence="2" type="ORF">UFOPK3733_01508</name>
</gene>
<feature type="region of interest" description="Disordered" evidence="1">
    <location>
        <begin position="1"/>
        <end position="22"/>
    </location>
</feature>
<accession>A0A6J7JM38</accession>
<name>A0A6J7JM38_9ZZZZ</name>
<dbReference type="AlphaFoldDB" id="A0A6J7JM38"/>
<evidence type="ECO:0000313" key="2">
    <source>
        <dbReference type="EMBL" id="CAB4944708.1"/>
    </source>
</evidence>
<organism evidence="2">
    <name type="scientific">freshwater metagenome</name>
    <dbReference type="NCBI Taxonomy" id="449393"/>
    <lineage>
        <taxon>unclassified sequences</taxon>
        <taxon>metagenomes</taxon>
        <taxon>ecological metagenomes</taxon>
    </lineage>
</organism>
<feature type="compositionally biased region" description="Basic and acidic residues" evidence="1">
    <location>
        <begin position="13"/>
        <end position="22"/>
    </location>
</feature>
<reference evidence="2" key="1">
    <citation type="submission" date="2020-05" db="EMBL/GenBank/DDBJ databases">
        <authorList>
            <person name="Chiriac C."/>
            <person name="Salcher M."/>
            <person name="Ghai R."/>
            <person name="Kavagutti S V."/>
        </authorList>
    </citation>
    <scope>NUCLEOTIDE SEQUENCE</scope>
</reference>
<protein>
    <submittedName>
        <fullName evidence="2">Unannotated protein</fullName>
    </submittedName>
</protein>
<sequence length="79" mass="8648">MSGAFGEGPDDPGIDRADTEVFRPLRIDEPQQMGELRGRLVRSESKTVRLQHEAVADGTQVLPTEPGGKWLSRGPVPHD</sequence>
<feature type="region of interest" description="Disordered" evidence="1">
    <location>
        <begin position="55"/>
        <end position="79"/>
    </location>
</feature>
<dbReference type="EMBL" id="CAFBNC010000084">
    <property type="protein sequence ID" value="CAB4944708.1"/>
    <property type="molecule type" value="Genomic_DNA"/>
</dbReference>
<proteinExistence type="predicted"/>
<evidence type="ECO:0000256" key="1">
    <source>
        <dbReference type="SAM" id="MobiDB-lite"/>
    </source>
</evidence>